<reference evidence="4 5" key="1">
    <citation type="submission" date="2019-02" db="EMBL/GenBank/DDBJ databases">
        <title>Deep-cultivation of Planctomycetes and their phenomic and genomic characterization uncovers novel biology.</title>
        <authorList>
            <person name="Wiegand S."/>
            <person name="Jogler M."/>
            <person name="Boedeker C."/>
            <person name="Pinto D."/>
            <person name="Vollmers J."/>
            <person name="Rivas-Marin E."/>
            <person name="Kohn T."/>
            <person name="Peeters S.H."/>
            <person name="Heuer A."/>
            <person name="Rast P."/>
            <person name="Oberbeckmann S."/>
            <person name="Bunk B."/>
            <person name="Jeske O."/>
            <person name="Meyerdierks A."/>
            <person name="Storesund J.E."/>
            <person name="Kallscheuer N."/>
            <person name="Luecker S."/>
            <person name="Lage O.M."/>
            <person name="Pohl T."/>
            <person name="Merkel B.J."/>
            <person name="Hornburger P."/>
            <person name="Mueller R.-W."/>
            <person name="Bruemmer F."/>
            <person name="Labrenz M."/>
            <person name="Spormann A.M."/>
            <person name="Op Den Camp H."/>
            <person name="Overmann J."/>
            <person name="Amann R."/>
            <person name="Jetten M.S.M."/>
            <person name="Mascher T."/>
            <person name="Medema M.H."/>
            <person name="Devos D.P."/>
            <person name="Kaster A.-K."/>
            <person name="Ovreas L."/>
            <person name="Rohde M."/>
            <person name="Galperin M.Y."/>
            <person name="Jogler C."/>
        </authorList>
    </citation>
    <scope>NUCLEOTIDE SEQUENCE [LARGE SCALE GENOMIC DNA]</scope>
    <source>
        <strain evidence="4 5">Pan54</strain>
    </source>
</reference>
<dbReference type="Proteomes" id="UP000316095">
    <property type="component" value="Unassembled WGS sequence"/>
</dbReference>
<dbReference type="InterPro" id="IPR050411">
    <property type="entry name" value="AlphaKG_dependent_hydroxylases"/>
</dbReference>
<dbReference type="GO" id="GO:0016706">
    <property type="term" value="F:2-oxoglutarate-dependent dioxygenase activity"/>
    <property type="evidence" value="ECO:0007669"/>
    <property type="project" value="UniProtKB-ARBA"/>
</dbReference>
<keyword evidence="2" id="KW-0560">Oxidoreductase</keyword>
<dbReference type="SUPFAM" id="SSF51197">
    <property type="entry name" value="Clavaminate synthase-like"/>
    <property type="match status" value="1"/>
</dbReference>
<sequence length="344" mass="38985">MISTSNDDAFNKTVSLGAPIGQQAYGETVFPYVYLSDTEVGTIADVVEWTRSRNTELLDLATKHGTILFRDFPINTVEHFDQFIEALGITNFPYKKSLSNAVRINRTERVFSANEAPPEVQIFFHHEMAQTPFYPEFILFYCEIAAKEGGATPLCRSDILMDRLTDEHPQFVADCEQYGLKYSNVMPGADDQFSGMGRSWQSTLGVQTKAEAEARLQELKYSWEWLEKDCLRATTPVLPAIMTLPDGRKTFFNQLIAAWSGWKDERNDPSRAIRHGNEQPLDTEAVQSAIRIADEITFDMNWKPGDAVLIDNRVVMHARRTFEGQRKIVASLGNMQTHAFKAPK</sequence>
<feature type="domain" description="TauD/TfdA-like" evidence="3">
    <location>
        <begin position="43"/>
        <end position="328"/>
    </location>
</feature>
<evidence type="ECO:0000313" key="5">
    <source>
        <dbReference type="Proteomes" id="UP000316095"/>
    </source>
</evidence>
<dbReference type="InterPro" id="IPR042098">
    <property type="entry name" value="TauD-like_sf"/>
</dbReference>
<dbReference type="Gene3D" id="3.60.130.10">
    <property type="entry name" value="Clavaminate synthase-like"/>
    <property type="match status" value="1"/>
</dbReference>
<dbReference type="Pfam" id="PF02668">
    <property type="entry name" value="TauD"/>
    <property type="match status" value="1"/>
</dbReference>
<dbReference type="PANTHER" id="PTHR10696">
    <property type="entry name" value="GAMMA-BUTYROBETAINE HYDROXYLASE-RELATED"/>
    <property type="match status" value="1"/>
</dbReference>
<dbReference type="EMBL" id="SJPG01000001">
    <property type="protein sequence ID" value="TWT60853.1"/>
    <property type="molecule type" value="Genomic_DNA"/>
</dbReference>
<dbReference type="AlphaFoldDB" id="A0A5C5XET0"/>
<comment type="cofactor">
    <cofactor evidence="1">
        <name>Fe(2+)</name>
        <dbReference type="ChEBI" id="CHEBI:29033"/>
    </cofactor>
</comment>
<keyword evidence="5" id="KW-1185">Reference proteome</keyword>
<gene>
    <name evidence="4" type="ORF">Pan54_15810</name>
</gene>
<dbReference type="InterPro" id="IPR003819">
    <property type="entry name" value="TauD/TfdA-like"/>
</dbReference>
<dbReference type="PANTHER" id="PTHR10696:SF21">
    <property type="entry name" value="TAUD_TFDA-LIKE DOMAIN-CONTAINING PROTEIN"/>
    <property type="match status" value="1"/>
</dbReference>
<evidence type="ECO:0000259" key="3">
    <source>
        <dbReference type="Pfam" id="PF02668"/>
    </source>
</evidence>
<evidence type="ECO:0000313" key="4">
    <source>
        <dbReference type="EMBL" id="TWT60853.1"/>
    </source>
</evidence>
<organism evidence="4 5">
    <name type="scientific">Rubinisphaera italica</name>
    <dbReference type="NCBI Taxonomy" id="2527969"/>
    <lineage>
        <taxon>Bacteria</taxon>
        <taxon>Pseudomonadati</taxon>
        <taxon>Planctomycetota</taxon>
        <taxon>Planctomycetia</taxon>
        <taxon>Planctomycetales</taxon>
        <taxon>Planctomycetaceae</taxon>
        <taxon>Rubinisphaera</taxon>
    </lineage>
</organism>
<keyword evidence="4" id="KW-0223">Dioxygenase</keyword>
<evidence type="ECO:0000256" key="2">
    <source>
        <dbReference type="ARBA" id="ARBA00023002"/>
    </source>
</evidence>
<protein>
    <submittedName>
        <fullName evidence="4">Taurine catabolism dioxygenase TauD, TfdA family</fullName>
    </submittedName>
</protein>
<name>A0A5C5XET0_9PLAN</name>
<comment type="caution">
    <text evidence="4">The sequence shown here is derived from an EMBL/GenBank/DDBJ whole genome shotgun (WGS) entry which is preliminary data.</text>
</comment>
<proteinExistence type="predicted"/>
<accession>A0A5C5XET0</accession>
<dbReference type="RefSeq" id="WP_146502917.1">
    <property type="nucleotide sequence ID" value="NZ_SJPG01000001.1"/>
</dbReference>
<evidence type="ECO:0000256" key="1">
    <source>
        <dbReference type="ARBA" id="ARBA00001954"/>
    </source>
</evidence>
<dbReference type="OrthoDB" id="9769888at2"/>